<evidence type="ECO:0000259" key="1">
    <source>
        <dbReference type="Pfam" id="PF00078"/>
    </source>
</evidence>
<accession>A0A1S3Z2Y4</accession>
<reference evidence="2" key="1">
    <citation type="journal article" date="2014" name="Nat. Commun.">
        <title>The tobacco genome sequence and its comparison with those of tomato and potato.</title>
        <authorList>
            <person name="Sierro N."/>
            <person name="Battey J.N."/>
            <person name="Ouadi S."/>
            <person name="Bakaher N."/>
            <person name="Bovet L."/>
            <person name="Willig A."/>
            <person name="Goepfert S."/>
            <person name="Peitsch M.C."/>
            <person name="Ivanov N.V."/>
        </authorList>
    </citation>
    <scope>NUCLEOTIDE SEQUENCE [LARGE SCALE GENOMIC DNA]</scope>
</reference>
<dbReference type="Pfam" id="PF00078">
    <property type="entry name" value="RVT_1"/>
    <property type="match status" value="1"/>
</dbReference>
<dbReference type="Proteomes" id="UP000790787">
    <property type="component" value="Chromosome 7"/>
</dbReference>
<evidence type="ECO:0000313" key="3">
    <source>
        <dbReference type="RefSeq" id="XP_016458527.1"/>
    </source>
</evidence>
<sequence length="207" mass="24260">MAKNVVFARLYEELEGKGGDKRLYWLAKVRERKARGLYQVKCIKDEDGKVLMDEALIRKRWQTYFYKLLNEEGDRRIVLGELEHSKSRGILGIVWERVVEARVRRCISIFENQFGFISGHSTTEAIHLVRRLLEQYRERKKDLHMVLIDLATAYDKVPREVLQRCLEVSSIPLAYIRVIKDMQDDAKTRVRTVGGDSEHFPVVMGLH</sequence>
<dbReference type="GeneID" id="107782187"/>
<name>A0A1S3Z2Y4_TOBAC</name>
<dbReference type="KEGG" id="nta:107782187"/>
<gene>
    <name evidence="3" type="primary">LOC107782187</name>
</gene>
<organism evidence="2 3">
    <name type="scientific">Nicotiana tabacum</name>
    <name type="common">Common tobacco</name>
    <dbReference type="NCBI Taxonomy" id="4097"/>
    <lineage>
        <taxon>Eukaryota</taxon>
        <taxon>Viridiplantae</taxon>
        <taxon>Streptophyta</taxon>
        <taxon>Embryophyta</taxon>
        <taxon>Tracheophyta</taxon>
        <taxon>Spermatophyta</taxon>
        <taxon>Magnoliopsida</taxon>
        <taxon>eudicotyledons</taxon>
        <taxon>Gunneridae</taxon>
        <taxon>Pentapetalae</taxon>
        <taxon>asterids</taxon>
        <taxon>lamiids</taxon>
        <taxon>Solanales</taxon>
        <taxon>Solanaceae</taxon>
        <taxon>Nicotianoideae</taxon>
        <taxon>Nicotianeae</taxon>
        <taxon>Nicotiana</taxon>
    </lineage>
</organism>
<dbReference type="STRING" id="4097.A0A1S3Z2Y4"/>
<dbReference type="PANTHER" id="PTHR19446">
    <property type="entry name" value="REVERSE TRANSCRIPTASES"/>
    <property type="match status" value="1"/>
</dbReference>
<dbReference type="AlphaFoldDB" id="A0A1S3Z2Y4"/>
<dbReference type="RefSeq" id="XP_016458527.1">
    <property type="nucleotide sequence ID" value="XM_016603041.1"/>
</dbReference>
<proteinExistence type="predicted"/>
<dbReference type="OrthoDB" id="1303474at2759"/>
<evidence type="ECO:0000313" key="2">
    <source>
        <dbReference type="Proteomes" id="UP000790787"/>
    </source>
</evidence>
<dbReference type="InterPro" id="IPR000477">
    <property type="entry name" value="RT_dom"/>
</dbReference>
<keyword evidence="2" id="KW-1185">Reference proteome</keyword>
<dbReference type="PaxDb" id="4097-A0A1S3Z2Y4"/>
<reference evidence="3" key="2">
    <citation type="submission" date="2025-08" db="UniProtKB">
        <authorList>
            <consortium name="RefSeq"/>
        </authorList>
    </citation>
    <scope>IDENTIFICATION</scope>
</reference>
<protein>
    <recommendedName>
        <fullName evidence="1">Reverse transcriptase domain-containing protein</fullName>
    </recommendedName>
</protein>